<keyword evidence="2" id="KW-0732">Signal</keyword>
<feature type="non-terminal residue" evidence="3">
    <location>
        <position position="1"/>
    </location>
</feature>
<evidence type="ECO:0000313" key="4">
    <source>
        <dbReference type="Proteomes" id="UP001341281"/>
    </source>
</evidence>
<feature type="region of interest" description="Disordered" evidence="1">
    <location>
        <begin position="201"/>
        <end position="234"/>
    </location>
</feature>
<name>A0AAQ3STU9_PASNO</name>
<dbReference type="Proteomes" id="UP001341281">
    <property type="component" value="Chromosome 02"/>
</dbReference>
<protein>
    <submittedName>
        <fullName evidence="3">Uncharacterized protein</fullName>
    </submittedName>
</protein>
<proteinExistence type="predicted"/>
<organism evidence="3 4">
    <name type="scientific">Paspalum notatum var. saurae</name>
    <dbReference type="NCBI Taxonomy" id="547442"/>
    <lineage>
        <taxon>Eukaryota</taxon>
        <taxon>Viridiplantae</taxon>
        <taxon>Streptophyta</taxon>
        <taxon>Embryophyta</taxon>
        <taxon>Tracheophyta</taxon>
        <taxon>Spermatophyta</taxon>
        <taxon>Magnoliopsida</taxon>
        <taxon>Liliopsida</taxon>
        <taxon>Poales</taxon>
        <taxon>Poaceae</taxon>
        <taxon>PACMAD clade</taxon>
        <taxon>Panicoideae</taxon>
        <taxon>Andropogonodae</taxon>
        <taxon>Paspaleae</taxon>
        <taxon>Paspalinae</taxon>
        <taxon>Paspalum</taxon>
    </lineage>
</organism>
<feature type="chain" id="PRO_5042820073" evidence="2">
    <location>
        <begin position="32"/>
        <end position="247"/>
    </location>
</feature>
<evidence type="ECO:0000256" key="2">
    <source>
        <dbReference type="SAM" id="SignalP"/>
    </source>
</evidence>
<evidence type="ECO:0000313" key="3">
    <source>
        <dbReference type="EMBL" id="WVZ60515.1"/>
    </source>
</evidence>
<reference evidence="3 4" key="1">
    <citation type="submission" date="2024-02" db="EMBL/GenBank/DDBJ databases">
        <title>High-quality chromosome-scale genome assembly of Pensacola bahiagrass (Paspalum notatum Flugge var. saurae).</title>
        <authorList>
            <person name="Vega J.M."/>
            <person name="Podio M."/>
            <person name="Orjuela J."/>
            <person name="Siena L.A."/>
            <person name="Pessino S.C."/>
            <person name="Combes M.C."/>
            <person name="Mariac C."/>
            <person name="Albertini E."/>
            <person name="Pupilli F."/>
            <person name="Ortiz J.P.A."/>
            <person name="Leblanc O."/>
        </authorList>
    </citation>
    <scope>NUCLEOTIDE SEQUENCE [LARGE SCALE GENOMIC DNA]</scope>
    <source>
        <strain evidence="3">R1</strain>
        <tissue evidence="3">Leaf</tissue>
    </source>
</reference>
<feature type="compositionally biased region" description="Basic residues" evidence="1">
    <location>
        <begin position="208"/>
        <end position="221"/>
    </location>
</feature>
<feature type="signal peptide" evidence="2">
    <location>
        <begin position="1"/>
        <end position="31"/>
    </location>
</feature>
<gene>
    <name evidence="3" type="ORF">U9M48_010525</name>
</gene>
<dbReference type="EMBL" id="CP144746">
    <property type="protein sequence ID" value="WVZ60515.1"/>
    <property type="molecule type" value="Genomic_DNA"/>
</dbReference>
<sequence>MAFLSSMISCRMESTVAWMSWRLRLMPVTLASTVVHVGNRSGTLKPLDRPTPALMAAMNSGAFLRFLPNAALDTMLLVRLWNITLRFTGVHGPAARISSSFSPTSSSLMWRKESTRLGLRISAAQSCRSLRHPVVADDLAGEQLGAGGEVGVVGLEHRACRLLGRRHHERGLAEPQHHERAVRCGQVPQRAVRQHVHQVVHAADHRQLPRARRQPRPRPQRQLHELKQRDGGQREEERLVQVLVHGC</sequence>
<evidence type="ECO:0000256" key="1">
    <source>
        <dbReference type="SAM" id="MobiDB-lite"/>
    </source>
</evidence>
<dbReference type="AlphaFoldDB" id="A0AAQ3STU9"/>
<keyword evidence="4" id="KW-1185">Reference proteome</keyword>
<accession>A0AAQ3STU9</accession>
<feature type="compositionally biased region" description="Basic and acidic residues" evidence="1">
    <location>
        <begin position="222"/>
        <end position="234"/>
    </location>
</feature>